<accession>A0A1G1YH11</accession>
<name>A0A1G1YH11_9BACT</name>
<proteinExistence type="predicted"/>
<dbReference type="Proteomes" id="UP000177376">
    <property type="component" value="Unassembled WGS sequence"/>
</dbReference>
<comment type="caution">
    <text evidence="1">The sequence shown here is derived from an EMBL/GenBank/DDBJ whole genome shotgun (WGS) entry which is preliminary data.</text>
</comment>
<organism evidence="1 2">
    <name type="scientific">Candidatus Buchananbacteria bacterium RIFCSPLOWO2_01_FULL_39_33</name>
    <dbReference type="NCBI Taxonomy" id="1797543"/>
    <lineage>
        <taxon>Bacteria</taxon>
        <taxon>Candidatus Buchananiibacteriota</taxon>
    </lineage>
</organism>
<evidence type="ECO:0000313" key="1">
    <source>
        <dbReference type="EMBL" id="OGY51534.1"/>
    </source>
</evidence>
<protein>
    <submittedName>
        <fullName evidence="1">Uncharacterized protein</fullName>
    </submittedName>
</protein>
<reference evidence="1 2" key="1">
    <citation type="journal article" date="2016" name="Nat. Commun.">
        <title>Thousands of microbial genomes shed light on interconnected biogeochemical processes in an aquifer system.</title>
        <authorList>
            <person name="Anantharaman K."/>
            <person name="Brown C.T."/>
            <person name="Hug L.A."/>
            <person name="Sharon I."/>
            <person name="Castelle C.J."/>
            <person name="Probst A.J."/>
            <person name="Thomas B.C."/>
            <person name="Singh A."/>
            <person name="Wilkins M.J."/>
            <person name="Karaoz U."/>
            <person name="Brodie E.L."/>
            <person name="Williams K.H."/>
            <person name="Hubbard S.S."/>
            <person name="Banfield J.F."/>
        </authorList>
    </citation>
    <scope>NUCLEOTIDE SEQUENCE [LARGE SCALE GENOMIC DNA]</scope>
</reference>
<gene>
    <name evidence="1" type="ORF">A3A02_01865</name>
</gene>
<evidence type="ECO:0000313" key="2">
    <source>
        <dbReference type="Proteomes" id="UP000177376"/>
    </source>
</evidence>
<sequence>MNVQEAATVQRAEKSLIASMAKAFPQIPFSLKHPIPKFVGVIQVQGQLPIALFIKSHQPVLYDELILD</sequence>
<dbReference type="EMBL" id="MHIM01000034">
    <property type="protein sequence ID" value="OGY51534.1"/>
    <property type="molecule type" value="Genomic_DNA"/>
</dbReference>
<dbReference type="AlphaFoldDB" id="A0A1G1YH11"/>